<reference evidence="1 2" key="2">
    <citation type="submission" date="2017-09" db="EMBL/GenBank/DDBJ databases">
        <title>Extensive intraspecific genome diversity in a model arbuscular mycorrhizal fungus.</title>
        <authorList>
            <person name="Chen E.C."/>
            <person name="Morin E."/>
            <person name="Beaudet D."/>
            <person name="Noel J."/>
            <person name="Ndikumana S."/>
            <person name="Charron P."/>
            <person name="St-Onge C."/>
            <person name="Giorgi J."/>
            <person name="Grigoriev I.V."/>
            <person name="Roux C."/>
            <person name="Martin F.M."/>
            <person name="Corradi N."/>
        </authorList>
    </citation>
    <scope>NUCLEOTIDE SEQUENCE [LARGE SCALE GENOMIC DNA]</scope>
    <source>
        <strain evidence="1 2">A5</strain>
    </source>
</reference>
<gene>
    <name evidence="1" type="ORF">RhiirA5_439096</name>
</gene>
<comment type="caution">
    <text evidence="1">The sequence shown here is derived from an EMBL/GenBank/DDBJ whole genome shotgun (WGS) entry which is preliminary data.</text>
</comment>
<accession>A0A2N0NIA1</accession>
<evidence type="ECO:0000313" key="2">
    <source>
        <dbReference type="Proteomes" id="UP000232722"/>
    </source>
</evidence>
<dbReference type="EMBL" id="LLXJ01006298">
    <property type="protein sequence ID" value="PKB94307.1"/>
    <property type="molecule type" value="Genomic_DNA"/>
</dbReference>
<dbReference type="AlphaFoldDB" id="A0A2N0NIA1"/>
<name>A0A2N0NIA1_9GLOM</name>
<organism evidence="1 2">
    <name type="scientific">Rhizophagus irregularis</name>
    <dbReference type="NCBI Taxonomy" id="588596"/>
    <lineage>
        <taxon>Eukaryota</taxon>
        <taxon>Fungi</taxon>
        <taxon>Fungi incertae sedis</taxon>
        <taxon>Mucoromycota</taxon>
        <taxon>Glomeromycotina</taxon>
        <taxon>Glomeromycetes</taxon>
        <taxon>Glomerales</taxon>
        <taxon>Glomeraceae</taxon>
        <taxon>Rhizophagus</taxon>
    </lineage>
</organism>
<dbReference type="Proteomes" id="UP000232722">
    <property type="component" value="Unassembled WGS sequence"/>
</dbReference>
<protein>
    <submittedName>
        <fullName evidence="1">Uncharacterized protein</fullName>
    </submittedName>
</protein>
<reference evidence="1 2" key="1">
    <citation type="submission" date="2016-04" db="EMBL/GenBank/DDBJ databases">
        <title>Genome analyses suggest a sexual origin of heterokaryosis in a supposedly ancient asexual fungus.</title>
        <authorList>
            <person name="Ropars J."/>
            <person name="Sedzielewska K."/>
            <person name="Noel J."/>
            <person name="Charron P."/>
            <person name="Farinelli L."/>
            <person name="Marton T."/>
            <person name="Kruger M."/>
            <person name="Pelin A."/>
            <person name="Brachmann A."/>
            <person name="Corradi N."/>
        </authorList>
    </citation>
    <scope>NUCLEOTIDE SEQUENCE [LARGE SCALE GENOMIC DNA]</scope>
    <source>
        <strain evidence="1 2">A5</strain>
    </source>
</reference>
<evidence type="ECO:0000313" key="1">
    <source>
        <dbReference type="EMBL" id="PKB94307.1"/>
    </source>
</evidence>
<proteinExistence type="predicted"/>
<sequence>MEIKKIIIWEIGNDGPLYYDDLGKKEWIRELDKKVCQYGEQIYGMSQNPYTNHYILVTMICKSCLINNLKINFTKWTSENEQIDVFIKKKRQLQIKNYDNIVFEWIPYNGFW</sequence>